<sequence length="84" mass="9520">MAEGEVEDADMGEGEMNEEEMEDLDAKITEVKKKLTKNPTDAQLNEELISLLRRNGDLEEAAEAREKMAAQAPLSTKLWIEWIQ</sequence>
<name>A0A0C2H3L7_9BILA</name>
<dbReference type="Proteomes" id="UP000054047">
    <property type="component" value="Unassembled WGS sequence"/>
</dbReference>
<dbReference type="InterPro" id="IPR011990">
    <property type="entry name" value="TPR-like_helical_dom_sf"/>
</dbReference>
<keyword evidence="3" id="KW-1185">Reference proteome</keyword>
<evidence type="ECO:0008006" key="4">
    <source>
        <dbReference type="Google" id="ProtNLM"/>
    </source>
</evidence>
<dbReference type="AlphaFoldDB" id="A0A0C2H3L7"/>
<gene>
    <name evidence="2" type="ORF">ANCDUO_01256</name>
</gene>
<evidence type="ECO:0000313" key="2">
    <source>
        <dbReference type="EMBL" id="KIH68410.1"/>
    </source>
</evidence>
<dbReference type="Gene3D" id="1.25.40.10">
    <property type="entry name" value="Tetratricopeptide repeat domain"/>
    <property type="match status" value="1"/>
</dbReference>
<accession>A0A0C2H3L7</accession>
<feature type="region of interest" description="Disordered" evidence="1">
    <location>
        <begin position="1"/>
        <end position="22"/>
    </location>
</feature>
<dbReference type="EMBL" id="KN726384">
    <property type="protein sequence ID" value="KIH68410.1"/>
    <property type="molecule type" value="Genomic_DNA"/>
</dbReference>
<evidence type="ECO:0000256" key="1">
    <source>
        <dbReference type="SAM" id="MobiDB-lite"/>
    </source>
</evidence>
<protein>
    <recommendedName>
        <fullName evidence="4">Tetratricopeptide repeat protein</fullName>
    </recommendedName>
</protein>
<evidence type="ECO:0000313" key="3">
    <source>
        <dbReference type="Proteomes" id="UP000054047"/>
    </source>
</evidence>
<dbReference type="SUPFAM" id="SSF48452">
    <property type="entry name" value="TPR-like"/>
    <property type="match status" value="1"/>
</dbReference>
<proteinExistence type="predicted"/>
<organism evidence="2 3">
    <name type="scientific">Ancylostoma duodenale</name>
    <dbReference type="NCBI Taxonomy" id="51022"/>
    <lineage>
        <taxon>Eukaryota</taxon>
        <taxon>Metazoa</taxon>
        <taxon>Ecdysozoa</taxon>
        <taxon>Nematoda</taxon>
        <taxon>Chromadorea</taxon>
        <taxon>Rhabditida</taxon>
        <taxon>Rhabditina</taxon>
        <taxon>Rhabditomorpha</taxon>
        <taxon>Strongyloidea</taxon>
        <taxon>Ancylostomatidae</taxon>
        <taxon>Ancylostomatinae</taxon>
        <taxon>Ancylostoma</taxon>
    </lineage>
</organism>
<reference evidence="2 3" key="1">
    <citation type="submission" date="2013-12" db="EMBL/GenBank/DDBJ databases">
        <title>Draft genome of the parsitic nematode Ancylostoma duodenale.</title>
        <authorList>
            <person name="Mitreva M."/>
        </authorList>
    </citation>
    <scope>NUCLEOTIDE SEQUENCE [LARGE SCALE GENOMIC DNA]</scope>
    <source>
        <strain evidence="2 3">Zhejiang</strain>
    </source>
</reference>